<evidence type="ECO:0000256" key="1">
    <source>
        <dbReference type="SAM" id="SignalP"/>
    </source>
</evidence>
<dbReference type="EMBL" id="JACFSA010000001">
    <property type="protein sequence ID" value="MBI0143480.1"/>
    <property type="molecule type" value="Genomic_DNA"/>
</dbReference>
<protein>
    <recommendedName>
        <fullName evidence="4">Secreted protein</fullName>
    </recommendedName>
</protein>
<feature type="signal peptide" evidence="1">
    <location>
        <begin position="1"/>
        <end position="29"/>
    </location>
</feature>
<dbReference type="Proteomes" id="UP000700855">
    <property type="component" value="Unassembled WGS sequence"/>
</dbReference>
<reference evidence="2 3" key="1">
    <citation type="submission" date="2020-07" db="EMBL/GenBank/DDBJ databases">
        <title>Isolated bacteria genomes of Apis mellifera.</title>
        <authorList>
            <person name="Wu J."/>
            <person name="Zheng H."/>
        </authorList>
    </citation>
    <scope>NUCLEOTIDE SEQUENCE [LARGE SCALE GENOMIC DNA]</scope>
    <source>
        <strain evidence="2 3">W8116</strain>
    </source>
</reference>
<keyword evidence="1" id="KW-0732">Signal</keyword>
<name>A0ABS0QZX0_9BIFI</name>
<proteinExistence type="predicted"/>
<sequence length="111" mass="11689">MKIFKIMRKLLIAVAALGMFAAVPAVVYADEAVTPTGARISVPCKATQHNNQAKITCKNSPRYARARIACGLWPDQATGWIKNGTSYSGGCPFGVNDVPSGNPVGLEVGNP</sequence>
<accession>A0ABS0QZX0</accession>
<gene>
    <name evidence="2" type="ORF">H3U98_01575</name>
</gene>
<evidence type="ECO:0000313" key="3">
    <source>
        <dbReference type="Proteomes" id="UP000700855"/>
    </source>
</evidence>
<dbReference type="RefSeq" id="WP_198205588.1">
    <property type="nucleotide sequence ID" value="NZ_JACFSA010000001.1"/>
</dbReference>
<keyword evidence="3" id="KW-1185">Reference proteome</keyword>
<feature type="chain" id="PRO_5046463169" description="Secreted protein" evidence="1">
    <location>
        <begin position="30"/>
        <end position="111"/>
    </location>
</feature>
<comment type="caution">
    <text evidence="2">The sequence shown here is derived from an EMBL/GenBank/DDBJ whole genome shotgun (WGS) entry which is preliminary data.</text>
</comment>
<evidence type="ECO:0000313" key="2">
    <source>
        <dbReference type="EMBL" id="MBI0143480.1"/>
    </source>
</evidence>
<evidence type="ECO:0008006" key="4">
    <source>
        <dbReference type="Google" id="ProtNLM"/>
    </source>
</evidence>
<organism evidence="2 3">
    <name type="scientific">Bifidobacterium choladohabitans</name>
    <dbReference type="NCBI Taxonomy" id="2750947"/>
    <lineage>
        <taxon>Bacteria</taxon>
        <taxon>Bacillati</taxon>
        <taxon>Actinomycetota</taxon>
        <taxon>Actinomycetes</taxon>
        <taxon>Bifidobacteriales</taxon>
        <taxon>Bifidobacteriaceae</taxon>
        <taxon>Bifidobacterium</taxon>
    </lineage>
</organism>